<evidence type="ECO:0000313" key="13">
    <source>
        <dbReference type="EMBL" id="SHG87747.1"/>
    </source>
</evidence>
<keyword evidence="1 11" id="KW-1003">Cell membrane</keyword>
<feature type="domain" description="Glycosyl transferase family 51" evidence="12">
    <location>
        <begin position="76"/>
        <end position="238"/>
    </location>
</feature>
<dbReference type="InterPro" id="IPR011812">
    <property type="entry name" value="Pep_trsgly"/>
</dbReference>
<dbReference type="EMBL" id="FQWF01000011">
    <property type="protein sequence ID" value="SHG87747.1"/>
    <property type="molecule type" value="Genomic_DNA"/>
</dbReference>
<dbReference type="GO" id="GO:0071555">
    <property type="term" value="P:cell wall organization"/>
    <property type="evidence" value="ECO:0007669"/>
    <property type="project" value="UniProtKB-KW"/>
</dbReference>
<dbReference type="EC" id="2.4.99.28" evidence="11"/>
<keyword evidence="6 11" id="KW-0133">Cell shape</keyword>
<dbReference type="AlphaFoldDB" id="A0A1M5NE53"/>
<keyword evidence="9 11" id="KW-0472">Membrane</keyword>
<reference evidence="14" key="1">
    <citation type="submission" date="2016-11" db="EMBL/GenBank/DDBJ databases">
        <authorList>
            <person name="Varghese N."/>
            <person name="Submissions S."/>
        </authorList>
    </citation>
    <scope>NUCLEOTIDE SEQUENCE [LARGE SCALE GENOMIC DNA]</scope>
    <source>
        <strain evidence="14">DSM 17659</strain>
    </source>
</reference>
<dbReference type="InterPro" id="IPR023346">
    <property type="entry name" value="Lysozyme-like_dom_sf"/>
</dbReference>
<evidence type="ECO:0000256" key="7">
    <source>
        <dbReference type="ARBA" id="ARBA00022984"/>
    </source>
</evidence>
<dbReference type="OrthoDB" id="9766909at2"/>
<keyword evidence="5 11" id="KW-0812">Transmembrane</keyword>
<proteinExistence type="inferred from homology"/>
<protein>
    <recommendedName>
        <fullName evidence="11">Biosynthetic peptidoglycan transglycosylase</fullName>
        <ecNumber evidence="11">2.4.99.28</ecNumber>
    </recommendedName>
    <alternativeName>
        <fullName evidence="11">Glycan polymerase</fullName>
    </alternativeName>
    <alternativeName>
        <fullName evidence="11">Peptidoglycan glycosyltransferase MtgA</fullName>
        <shortName evidence="11">PGT</shortName>
    </alternativeName>
</protein>
<comment type="pathway">
    <text evidence="11">Cell wall biogenesis; peptidoglycan biosynthesis.</text>
</comment>
<dbReference type="GO" id="GO:0008955">
    <property type="term" value="F:peptidoglycan glycosyltransferase activity"/>
    <property type="evidence" value="ECO:0007669"/>
    <property type="project" value="UniProtKB-UniRule"/>
</dbReference>
<evidence type="ECO:0000256" key="11">
    <source>
        <dbReference type="HAMAP-Rule" id="MF_00766"/>
    </source>
</evidence>
<evidence type="ECO:0000256" key="1">
    <source>
        <dbReference type="ARBA" id="ARBA00022475"/>
    </source>
</evidence>
<keyword evidence="14" id="KW-1185">Reference proteome</keyword>
<organism evidence="13 14">
    <name type="scientific">Flavobacterium micromati</name>
    <dbReference type="NCBI Taxonomy" id="229205"/>
    <lineage>
        <taxon>Bacteria</taxon>
        <taxon>Pseudomonadati</taxon>
        <taxon>Bacteroidota</taxon>
        <taxon>Flavobacteriia</taxon>
        <taxon>Flavobacteriales</taxon>
        <taxon>Flavobacteriaceae</taxon>
        <taxon>Flavobacterium</taxon>
    </lineage>
</organism>
<keyword evidence="4 11" id="KW-0808">Transferase</keyword>
<dbReference type="HAMAP" id="MF_00766">
    <property type="entry name" value="PGT_MtgA"/>
    <property type="match status" value="1"/>
</dbReference>
<evidence type="ECO:0000256" key="3">
    <source>
        <dbReference type="ARBA" id="ARBA00022676"/>
    </source>
</evidence>
<evidence type="ECO:0000256" key="8">
    <source>
        <dbReference type="ARBA" id="ARBA00022989"/>
    </source>
</evidence>
<feature type="transmembrane region" description="Helical" evidence="11">
    <location>
        <begin position="32"/>
        <end position="54"/>
    </location>
</feature>
<evidence type="ECO:0000256" key="10">
    <source>
        <dbReference type="ARBA" id="ARBA00023316"/>
    </source>
</evidence>
<dbReference type="Pfam" id="PF00912">
    <property type="entry name" value="Transgly"/>
    <property type="match status" value="1"/>
</dbReference>
<dbReference type="PANTHER" id="PTHR30400:SF0">
    <property type="entry name" value="BIOSYNTHETIC PEPTIDOGLYCAN TRANSGLYCOSYLASE"/>
    <property type="match status" value="1"/>
</dbReference>
<dbReference type="GO" id="GO:0009274">
    <property type="term" value="C:peptidoglycan-based cell wall"/>
    <property type="evidence" value="ECO:0007669"/>
    <property type="project" value="InterPro"/>
</dbReference>
<dbReference type="UniPathway" id="UPA00219"/>
<dbReference type="PANTHER" id="PTHR30400">
    <property type="entry name" value="MONOFUNCTIONAL BIOSYNTHETIC PEPTIDOGLYCAN TRANSGLYCOSYLASE"/>
    <property type="match status" value="1"/>
</dbReference>
<keyword evidence="8 11" id="KW-1133">Transmembrane helix</keyword>
<keyword evidence="2" id="KW-0997">Cell inner membrane</keyword>
<evidence type="ECO:0000256" key="9">
    <source>
        <dbReference type="ARBA" id="ARBA00023136"/>
    </source>
</evidence>
<dbReference type="Proteomes" id="UP000184020">
    <property type="component" value="Unassembled WGS sequence"/>
</dbReference>
<dbReference type="GO" id="GO:0016763">
    <property type="term" value="F:pentosyltransferase activity"/>
    <property type="evidence" value="ECO:0007669"/>
    <property type="project" value="InterPro"/>
</dbReference>
<name>A0A1M5NE53_9FLAO</name>
<dbReference type="RefSeq" id="WP_073020750.1">
    <property type="nucleotide sequence ID" value="NZ_FQWF01000011.1"/>
</dbReference>
<evidence type="ECO:0000256" key="2">
    <source>
        <dbReference type="ARBA" id="ARBA00022519"/>
    </source>
</evidence>
<evidence type="ECO:0000256" key="6">
    <source>
        <dbReference type="ARBA" id="ARBA00022960"/>
    </source>
</evidence>
<dbReference type="GO" id="GO:0005886">
    <property type="term" value="C:plasma membrane"/>
    <property type="evidence" value="ECO:0007669"/>
    <property type="project" value="UniProtKB-SubCell"/>
</dbReference>
<evidence type="ECO:0000259" key="12">
    <source>
        <dbReference type="Pfam" id="PF00912"/>
    </source>
</evidence>
<keyword evidence="7 11" id="KW-0573">Peptidoglycan synthesis</keyword>
<dbReference type="Gene3D" id="1.10.3810.10">
    <property type="entry name" value="Biosynthetic peptidoglycan transglycosylase-like"/>
    <property type="match status" value="1"/>
</dbReference>
<comment type="similarity">
    <text evidence="11">Belongs to the glycosyltransferase 51 family.</text>
</comment>
<evidence type="ECO:0000256" key="5">
    <source>
        <dbReference type="ARBA" id="ARBA00022692"/>
    </source>
</evidence>
<evidence type="ECO:0000256" key="4">
    <source>
        <dbReference type="ARBA" id="ARBA00022679"/>
    </source>
</evidence>
<sequence>MATKITPKKTRQPAKKAPTSFKNKISRFVLKLILWFVGISLFLVVLFKFIPVVFTPLMVIRAIENKFAGKEVFFSHDWEPIDKISMNLQKAVIASEDGNFLTHNGFDFTAMQKAYKSNERGRRIKGGSTISQQTAKNVFLWQGRSYFRKGLEAYFTVLIEMIWGKERIMEVYLNSIEMGDGVYGAQAATEHWYRKDATSLTPIQAAGIAAILPNPRKYKATSSSSYINNRKTKIVRVMRQVGKIKY</sequence>
<evidence type="ECO:0000313" key="14">
    <source>
        <dbReference type="Proteomes" id="UP000184020"/>
    </source>
</evidence>
<comment type="function">
    <text evidence="11">Peptidoglycan polymerase that catalyzes glycan chain elongation from lipid-linked precursors.</text>
</comment>
<dbReference type="GO" id="GO:0008360">
    <property type="term" value="P:regulation of cell shape"/>
    <property type="evidence" value="ECO:0007669"/>
    <property type="project" value="UniProtKB-KW"/>
</dbReference>
<comment type="subcellular location">
    <subcellularLocation>
        <location evidence="11">Cell membrane</location>
        <topology evidence="11">Single-pass membrane protein</topology>
    </subcellularLocation>
</comment>
<keyword evidence="10 11" id="KW-0961">Cell wall biogenesis/degradation</keyword>
<dbReference type="NCBIfam" id="TIGR02070">
    <property type="entry name" value="mono_pep_trsgly"/>
    <property type="match status" value="1"/>
</dbReference>
<dbReference type="GO" id="GO:0009252">
    <property type="term" value="P:peptidoglycan biosynthetic process"/>
    <property type="evidence" value="ECO:0007669"/>
    <property type="project" value="UniProtKB-UniRule"/>
</dbReference>
<comment type="catalytic activity">
    <reaction evidence="11">
        <text>[GlcNAc-(1-&gt;4)-Mur2Ac(oyl-L-Ala-gamma-D-Glu-L-Lys-D-Ala-D-Ala)](n)-di-trans,octa-cis-undecaprenyl diphosphate + beta-D-GlcNAc-(1-&gt;4)-Mur2Ac(oyl-L-Ala-gamma-D-Glu-L-Lys-D-Ala-D-Ala)-di-trans,octa-cis-undecaprenyl diphosphate = [GlcNAc-(1-&gt;4)-Mur2Ac(oyl-L-Ala-gamma-D-Glu-L-Lys-D-Ala-D-Ala)](n+1)-di-trans,octa-cis-undecaprenyl diphosphate + di-trans,octa-cis-undecaprenyl diphosphate + H(+)</text>
        <dbReference type="Rhea" id="RHEA:23708"/>
        <dbReference type="Rhea" id="RHEA-COMP:9602"/>
        <dbReference type="Rhea" id="RHEA-COMP:9603"/>
        <dbReference type="ChEBI" id="CHEBI:15378"/>
        <dbReference type="ChEBI" id="CHEBI:58405"/>
        <dbReference type="ChEBI" id="CHEBI:60033"/>
        <dbReference type="ChEBI" id="CHEBI:78435"/>
        <dbReference type="EC" id="2.4.99.28"/>
    </reaction>
</comment>
<dbReference type="InterPro" id="IPR001264">
    <property type="entry name" value="Glyco_trans_51"/>
</dbReference>
<dbReference type="SUPFAM" id="SSF53955">
    <property type="entry name" value="Lysozyme-like"/>
    <property type="match status" value="1"/>
</dbReference>
<dbReference type="STRING" id="229205.SAMN05444372_11135"/>
<dbReference type="InterPro" id="IPR036950">
    <property type="entry name" value="PBP_transglycosylase"/>
</dbReference>
<accession>A0A1M5NE53</accession>
<gene>
    <name evidence="11" type="primary">mtgA</name>
    <name evidence="13" type="ORF">SAMN05444372_11135</name>
</gene>
<keyword evidence="3 11" id="KW-0328">Glycosyltransferase</keyword>